<evidence type="ECO:0008006" key="3">
    <source>
        <dbReference type="Google" id="ProtNLM"/>
    </source>
</evidence>
<dbReference type="InterPro" id="IPR014825">
    <property type="entry name" value="DNA_alkylation"/>
</dbReference>
<dbReference type="InterPro" id="IPR016024">
    <property type="entry name" value="ARM-type_fold"/>
</dbReference>
<reference evidence="1 2" key="1">
    <citation type="journal article" date="2016" name="Nat. Commun.">
        <title>Thousands of microbial genomes shed light on interconnected biogeochemical processes in an aquifer system.</title>
        <authorList>
            <person name="Anantharaman K."/>
            <person name="Brown C.T."/>
            <person name="Hug L.A."/>
            <person name="Sharon I."/>
            <person name="Castelle C.J."/>
            <person name="Probst A.J."/>
            <person name="Thomas B.C."/>
            <person name="Singh A."/>
            <person name="Wilkins M.J."/>
            <person name="Karaoz U."/>
            <person name="Brodie E.L."/>
            <person name="Williams K.H."/>
            <person name="Hubbard S.S."/>
            <person name="Banfield J.F."/>
        </authorList>
    </citation>
    <scope>NUCLEOTIDE SEQUENCE [LARGE SCALE GENOMIC DNA]</scope>
</reference>
<protein>
    <recommendedName>
        <fullName evidence="3">DNA alkylation repair protein</fullName>
    </recommendedName>
</protein>
<gene>
    <name evidence="1" type="ORF">A3H68_00760</name>
</gene>
<sequence length="250" mass="28956">MKSGSDAIKRELKKISAPEKARASAWFFKTGKGEYGYGDVFYGVTAPEQRKIAGKFADLPPAEIGKLLKNKAHECRLTALFILVGKFKKAKMVEQNKIAKFYLAHKKYINNWDLVDSSAPYILGRYFLDKDKKVLYKLARSKSLWDRRIAVLSAGGFIRENRFEDVLQISEILLGDKHDLVHKAVGWMLREVGKRSVGTEEKFLKKHAGAMPRTMLRYAIEKFPPKKRNYYLHLTRHTQKRRERGNFWVC</sequence>
<accession>A0A1G2NZ28</accession>
<dbReference type="Pfam" id="PF08713">
    <property type="entry name" value="DNA_alkylation"/>
    <property type="match status" value="1"/>
</dbReference>
<dbReference type="SUPFAM" id="SSF48371">
    <property type="entry name" value="ARM repeat"/>
    <property type="match status" value="1"/>
</dbReference>
<dbReference type="CDD" id="cd06561">
    <property type="entry name" value="AlkD_like"/>
    <property type="match status" value="1"/>
</dbReference>
<evidence type="ECO:0000313" key="2">
    <source>
        <dbReference type="Proteomes" id="UP000176429"/>
    </source>
</evidence>
<evidence type="ECO:0000313" key="1">
    <source>
        <dbReference type="EMBL" id="OHA41283.1"/>
    </source>
</evidence>
<comment type="caution">
    <text evidence="1">The sequence shown here is derived from an EMBL/GenBank/DDBJ whole genome shotgun (WGS) entry which is preliminary data.</text>
</comment>
<dbReference type="PANTHER" id="PTHR34070:SF1">
    <property type="entry name" value="DNA ALKYLATION REPAIR PROTEIN"/>
    <property type="match status" value="1"/>
</dbReference>
<dbReference type="AlphaFoldDB" id="A0A1G2NZ28"/>
<dbReference type="Gene3D" id="1.25.10.90">
    <property type="match status" value="1"/>
</dbReference>
<organism evidence="1 2">
    <name type="scientific">Candidatus Taylorbacteria bacterium RIFCSPLOWO2_02_FULL_46_40</name>
    <dbReference type="NCBI Taxonomy" id="1802329"/>
    <lineage>
        <taxon>Bacteria</taxon>
        <taxon>Candidatus Tayloriibacteriota</taxon>
    </lineage>
</organism>
<name>A0A1G2NZ28_9BACT</name>
<dbReference type="PANTHER" id="PTHR34070">
    <property type="entry name" value="ARMADILLO-TYPE FOLD"/>
    <property type="match status" value="1"/>
</dbReference>
<dbReference type="Proteomes" id="UP000176429">
    <property type="component" value="Unassembled WGS sequence"/>
</dbReference>
<dbReference type="EMBL" id="MHSH01000032">
    <property type="protein sequence ID" value="OHA41283.1"/>
    <property type="molecule type" value="Genomic_DNA"/>
</dbReference>
<proteinExistence type="predicted"/>